<proteinExistence type="inferred from homology"/>
<dbReference type="GO" id="GO:0034727">
    <property type="term" value="P:piecemeal microautophagy of the nucleus"/>
    <property type="evidence" value="ECO:0007669"/>
    <property type="project" value="TreeGrafter"/>
</dbReference>
<evidence type="ECO:0000256" key="7">
    <source>
        <dbReference type="SAM" id="MobiDB-lite"/>
    </source>
</evidence>
<keyword evidence="5" id="KW-0072">Autophagy</keyword>
<comment type="similarity">
    <text evidence="3">Belongs to the ATG17 family.</text>
</comment>
<dbReference type="PANTHER" id="PTHR28005:SF1">
    <property type="entry name" value="AUTOPHAGY-RELATED PROTEIN 17"/>
    <property type="match status" value="1"/>
</dbReference>
<dbReference type="GO" id="GO:0000045">
    <property type="term" value="P:autophagosome assembly"/>
    <property type="evidence" value="ECO:0007669"/>
    <property type="project" value="TreeGrafter"/>
</dbReference>
<dbReference type="RefSeq" id="XP_024582079.1">
    <property type="nucleotide sequence ID" value="XM_024716485.1"/>
</dbReference>
<evidence type="ECO:0000313" key="9">
    <source>
        <dbReference type="EMBL" id="CEG45710.1"/>
    </source>
</evidence>
<dbReference type="OMA" id="DMEQCDR"/>
<comment type="subcellular location">
    <subcellularLocation>
        <location evidence="1">Cytoplasm</location>
    </subcellularLocation>
    <subcellularLocation>
        <location evidence="2">Preautophagosomal structure membrane</location>
        <topology evidence="2">Peripheral membrane protein</topology>
    </subcellularLocation>
</comment>
<feature type="region of interest" description="Disordered" evidence="7">
    <location>
        <begin position="287"/>
        <end position="306"/>
    </location>
</feature>
<keyword evidence="10" id="KW-1185">Reference proteome</keyword>
<dbReference type="EMBL" id="CCYD01001640">
    <property type="protein sequence ID" value="CEG45710.1"/>
    <property type="molecule type" value="Genomic_DNA"/>
</dbReference>
<dbReference type="GO" id="GO:0030295">
    <property type="term" value="F:protein kinase activator activity"/>
    <property type="evidence" value="ECO:0007669"/>
    <property type="project" value="TreeGrafter"/>
</dbReference>
<evidence type="ECO:0000256" key="2">
    <source>
        <dbReference type="ARBA" id="ARBA00004623"/>
    </source>
</evidence>
<evidence type="ECO:0000256" key="4">
    <source>
        <dbReference type="ARBA" id="ARBA00022490"/>
    </source>
</evidence>
<dbReference type="GO" id="GO:0034045">
    <property type="term" value="C:phagophore assembly site membrane"/>
    <property type="evidence" value="ECO:0007669"/>
    <property type="project" value="UniProtKB-SubCell"/>
</dbReference>
<organism evidence="9 10">
    <name type="scientific">Plasmopara halstedii</name>
    <name type="common">Downy mildew of sunflower</name>
    <dbReference type="NCBI Taxonomy" id="4781"/>
    <lineage>
        <taxon>Eukaryota</taxon>
        <taxon>Sar</taxon>
        <taxon>Stramenopiles</taxon>
        <taxon>Oomycota</taxon>
        <taxon>Peronosporomycetes</taxon>
        <taxon>Peronosporales</taxon>
        <taxon>Peronosporaceae</taxon>
        <taxon>Plasmopara</taxon>
    </lineage>
</organism>
<dbReference type="STRING" id="4781.A0A0P1AWQ6"/>
<keyword evidence="4" id="KW-0963">Cytoplasm</keyword>
<sequence length="306" mass="35806">MEYCVNATREVTKTISEKCHVLNKMLKASRVKLHSAQKIAHDSVFVQMPLLQEMNRVFEQLQSTTVDPGMVADEQDKTLYDFIDAETVRSLQQDAFEQTKEIEELLTTHQHAIARIAIIYDFFTTFEKTHETDLKALSGDYRELALINDDKIKSIEEFYTIAVSFFVDMEQCDRFLLQYFSTINDIYPHYEMIFADVHLLFEELRSLRDFYLQFLASYQSVGIEMQRRKQYETKVRHFIEETQAKLALLEQDEFVLRSTFCAEHGRYLPSTLCPEIHDAPDKYTVVHDGNSKSKIDRKETQSAETA</sequence>
<evidence type="ECO:0000259" key="8">
    <source>
        <dbReference type="Pfam" id="PF04108"/>
    </source>
</evidence>
<protein>
    <recommendedName>
        <fullName evidence="8">Autophagy protein ATG17-like domain-containing protein</fullName>
    </recommendedName>
</protein>
<evidence type="ECO:0000313" key="10">
    <source>
        <dbReference type="Proteomes" id="UP000054928"/>
    </source>
</evidence>
<dbReference type="PANTHER" id="PTHR28005">
    <property type="entry name" value="AUTOPHAGY-RELATED PROTEIN 17"/>
    <property type="match status" value="1"/>
</dbReference>
<keyword evidence="6" id="KW-0472">Membrane</keyword>
<reference evidence="10" key="1">
    <citation type="submission" date="2014-09" db="EMBL/GenBank/DDBJ databases">
        <authorList>
            <person name="Sharma Rahul"/>
            <person name="Thines Marco"/>
        </authorList>
    </citation>
    <scope>NUCLEOTIDE SEQUENCE [LARGE SCALE GENOMIC DNA]</scope>
</reference>
<dbReference type="AlphaFoldDB" id="A0A0P1AWQ6"/>
<dbReference type="Pfam" id="PF04108">
    <property type="entry name" value="ATG17_like"/>
    <property type="match status" value="1"/>
</dbReference>
<dbReference type="GO" id="GO:0060090">
    <property type="term" value="F:molecular adaptor activity"/>
    <property type="evidence" value="ECO:0007669"/>
    <property type="project" value="TreeGrafter"/>
</dbReference>
<dbReference type="GeneID" id="36397046"/>
<dbReference type="GO" id="GO:1990316">
    <property type="term" value="C:Atg1/ULK1 kinase complex"/>
    <property type="evidence" value="ECO:0007669"/>
    <property type="project" value="TreeGrafter"/>
</dbReference>
<evidence type="ECO:0000256" key="3">
    <source>
        <dbReference type="ARBA" id="ARBA00006259"/>
    </source>
</evidence>
<feature type="domain" description="Autophagy protein ATG17-like" evidence="8">
    <location>
        <begin position="152"/>
        <end position="268"/>
    </location>
</feature>
<evidence type="ECO:0000256" key="1">
    <source>
        <dbReference type="ARBA" id="ARBA00004496"/>
    </source>
</evidence>
<dbReference type="Proteomes" id="UP000054928">
    <property type="component" value="Unassembled WGS sequence"/>
</dbReference>
<dbReference type="GO" id="GO:0000422">
    <property type="term" value="P:autophagy of mitochondrion"/>
    <property type="evidence" value="ECO:0007669"/>
    <property type="project" value="TreeGrafter"/>
</dbReference>
<accession>A0A0P1AWQ6</accession>
<dbReference type="InterPro" id="IPR045326">
    <property type="entry name" value="ATG17-like_dom"/>
</dbReference>
<name>A0A0P1AWQ6_PLAHL</name>
<dbReference type="InterPro" id="IPR007240">
    <property type="entry name" value="Atg17"/>
</dbReference>
<evidence type="ECO:0000256" key="6">
    <source>
        <dbReference type="ARBA" id="ARBA00023136"/>
    </source>
</evidence>
<dbReference type="OrthoDB" id="1937984at2759"/>
<evidence type="ECO:0000256" key="5">
    <source>
        <dbReference type="ARBA" id="ARBA00023006"/>
    </source>
</evidence>